<evidence type="ECO:0000313" key="1">
    <source>
        <dbReference type="EMBL" id="VTM59932.1"/>
    </source>
</evidence>
<sequence length="50" mass="5084">MGTNNNYSNNHGIEGLEANFAVIERRRASAHALLTDAAAGSGDANAAGGR</sequence>
<accession>A0A4P0YHP3</accession>
<organism evidence="1">
    <name type="scientific">Klebsiella pneumoniae</name>
    <dbReference type="NCBI Taxonomy" id="573"/>
    <lineage>
        <taxon>Bacteria</taxon>
        <taxon>Pseudomonadati</taxon>
        <taxon>Pseudomonadota</taxon>
        <taxon>Gammaproteobacteria</taxon>
        <taxon>Enterobacterales</taxon>
        <taxon>Enterobacteriaceae</taxon>
        <taxon>Klebsiella/Raoultella group</taxon>
        <taxon>Klebsiella</taxon>
        <taxon>Klebsiella pneumoniae complex</taxon>
    </lineage>
</organism>
<dbReference type="AlphaFoldDB" id="A0A4P0YHP3"/>
<protein>
    <submittedName>
        <fullName evidence="1">Glycogen debranching protein</fullName>
        <ecNumber evidence="1">3.2.1.-</ecNumber>
    </submittedName>
</protein>
<keyword evidence="1" id="KW-0378">Hydrolase</keyword>
<gene>
    <name evidence="1" type="primary">glgX_2</name>
    <name evidence="1" type="ORF">NCTC9183_06567</name>
</gene>
<proteinExistence type="predicted"/>
<dbReference type="EC" id="3.2.1.-" evidence="1"/>
<reference evidence="1" key="1">
    <citation type="submission" date="2019-04" db="EMBL/GenBank/DDBJ databases">
        <authorList>
            <consortium name="Pathogen Informatics"/>
        </authorList>
    </citation>
    <scope>NUCLEOTIDE SEQUENCE</scope>
    <source>
        <strain evidence="1">NCTC9183</strain>
    </source>
</reference>
<dbReference type="Proteomes" id="UP000507695">
    <property type="component" value="Unassembled WGS sequence"/>
</dbReference>
<dbReference type="GO" id="GO:0016798">
    <property type="term" value="F:hydrolase activity, acting on glycosyl bonds"/>
    <property type="evidence" value="ECO:0007669"/>
    <property type="project" value="UniProtKB-KW"/>
</dbReference>
<keyword evidence="1" id="KW-0326">Glycosidase</keyword>
<dbReference type="EMBL" id="CABDVL010000003">
    <property type="protein sequence ID" value="VTM59932.1"/>
    <property type="molecule type" value="Genomic_DNA"/>
</dbReference>
<name>A0A4P0YHP3_KLEPN</name>